<proteinExistence type="predicted"/>
<feature type="compositionally biased region" description="Polar residues" evidence="1">
    <location>
        <begin position="57"/>
        <end position="71"/>
    </location>
</feature>
<feature type="compositionally biased region" description="Low complexity" evidence="1">
    <location>
        <begin position="29"/>
        <end position="43"/>
    </location>
</feature>
<evidence type="ECO:0000256" key="1">
    <source>
        <dbReference type="SAM" id="MobiDB-lite"/>
    </source>
</evidence>
<gene>
    <name evidence="2" type="primary">AlNc14C181G8229</name>
    <name evidence="2" type="ORF">ALNC14_092700</name>
</gene>
<dbReference type="Gene3D" id="2.40.128.20">
    <property type="match status" value="1"/>
</dbReference>
<sequence>MNTMSNTSNLHAANATSIVGSSMPIPIRSATPSQPSSAASMMHPSTTATIIARKQGTISNTGPTASESTTFPASSNHVPSHSVSNSNAPKNSKPNSDTVPINAGLSANAAAAASPFTSPGVHVLNLSGRWSLDRNDSDSTNDYLEAMGLPLIARQAADKLDLMVIINQTPGDFVITRRTRIFSETKHLKLGQEVILKNNIISIAGDASQIKTTTQLTAYRGLLMDIRSLDEKGRMKVELTLVLPDKPPVTIQRYFKKTSTSTSLENLPPFDMSAETAESKRKR</sequence>
<reference evidence="2" key="2">
    <citation type="submission" date="2011-02" db="EMBL/GenBank/DDBJ databases">
        <authorList>
            <person name="MacLean D."/>
        </authorList>
    </citation>
    <scope>NUCLEOTIDE SEQUENCE</scope>
</reference>
<dbReference type="HOGENOM" id="CLU_094027_0_0_1"/>
<feature type="compositionally biased region" description="Low complexity" evidence="1">
    <location>
        <begin position="72"/>
        <end position="101"/>
    </location>
</feature>
<organism evidence="2">
    <name type="scientific">Albugo laibachii Nc14</name>
    <dbReference type="NCBI Taxonomy" id="890382"/>
    <lineage>
        <taxon>Eukaryota</taxon>
        <taxon>Sar</taxon>
        <taxon>Stramenopiles</taxon>
        <taxon>Oomycota</taxon>
        <taxon>Peronosporomycetes</taxon>
        <taxon>Albuginales</taxon>
        <taxon>Albuginaceae</taxon>
        <taxon>Albugo</taxon>
    </lineage>
</organism>
<dbReference type="SUPFAM" id="SSF50814">
    <property type="entry name" value="Lipocalins"/>
    <property type="match status" value="1"/>
</dbReference>
<accession>F0WP81</accession>
<protein>
    <submittedName>
        <fullName evidence="2">Uncharacterized protein AlNc14C181G8229</fullName>
    </submittedName>
</protein>
<feature type="region of interest" description="Disordered" evidence="1">
    <location>
        <begin position="57"/>
        <end position="101"/>
    </location>
</feature>
<reference evidence="2" key="1">
    <citation type="journal article" date="2011" name="PLoS Biol.">
        <title>Gene gain and loss during evolution of obligate parasitism in the white rust pathogen of Arabidopsis thaliana.</title>
        <authorList>
            <person name="Kemen E."/>
            <person name="Gardiner A."/>
            <person name="Schultz-Larsen T."/>
            <person name="Kemen A.C."/>
            <person name="Balmuth A.L."/>
            <person name="Robert-Seilaniantz A."/>
            <person name="Bailey K."/>
            <person name="Holub E."/>
            <person name="Studholme D.J."/>
            <person name="Maclean D."/>
            <person name="Jones J.D."/>
        </authorList>
    </citation>
    <scope>NUCLEOTIDE SEQUENCE</scope>
</reference>
<dbReference type="EMBL" id="FR824226">
    <property type="protein sequence ID" value="CCA23127.1"/>
    <property type="molecule type" value="Genomic_DNA"/>
</dbReference>
<evidence type="ECO:0000313" key="2">
    <source>
        <dbReference type="EMBL" id="CCA23127.1"/>
    </source>
</evidence>
<dbReference type="AlphaFoldDB" id="F0WP81"/>
<dbReference type="InterPro" id="IPR012674">
    <property type="entry name" value="Calycin"/>
</dbReference>
<feature type="region of interest" description="Disordered" evidence="1">
    <location>
        <begin position="22"/>
        <end position="43"/>
    </location>
</feature>
<name>F0WP81_9STRA</name>